<dbReference type="InterPro" id="IPR003137">
    <property type="entry name" value="PA_domain"/>
</dbReference>
<feature type="chain" id="PRO_5001964103" evidence="9">
    <location>
        <begin position="34"/>
        <end position="532"/>
    </location>
</feature>
<organism evidence="12 13">
    <name type="scientific">Knoellia sinensis KCTC 19936</name>
    <dbReference type="NCBI Taxonomy" id="1385520"/>
    <lineage>
        <taxon>Bacteria</taxon>
        <taxon>Bacillati</taxon>
        <taxon>Actinomycetota</taxon>
        <taxon>Actinomycetes</taxon>
        <taxon>Micrococcales</taxon>
        <taxon>Intrasporangiaceae</taxon>
        <taxon>Knoellia</taxon>
    </lineage>
</organism>
<comment type="similarity">
    <text evidence="1">Belongs to the peptidase M28 family. M28A subfamily.</text>
</comment>
<dbReference type="InterPro" id="IPR045175">
    <property type="entry name" value="M28_fam"/>
</dbReference>
<feature type="signal peptide" evidence="9">
    <location>
        <begin position="1"/>
        <end position="33"/>
    </location>
</feature>
<keyword evidence="7" id="KW-0862">Zinc</keyword>
<keyword evidence="3" id="KW-0645">Protease</keyword>
<name>A0A0A0J712_9MICO</name>
<dbReference type="EMBL" id="AVPJ01000004">
    <property type="protein sequence ID" value="KGN33165.1"/>
    <property type="molecule type" value="Genomic_DNA"/>
</dbReference>
<dbReference type="PANTHER" id="PTHR12147">
    <property type="entry name" value="METALLOPEPTIDASE M28 FAMILY MEMBER"/>
    <property type="match status" value="1"/>
</dbReference>
<dbReference type="Pfam" id="PF04389">
    <property type="entry name" value="Peptidase_M28"/>
    <property type="match status" value="1"/>
</dbReference>
<dbReference type="Gene3D" id="3.40.630.10">
    <property type="entry name" value="Zn peptidases"/>
    <property type="match status" value="1"/>
</dbReference>
<keyword evidence="5 9" id="KW-0732">Signal</keyword>
<evidence type="ECO:0000256" key="4">
    <source>
        <dbReference type="ARBA" id="ARBA00022723"/>
    </source>
</evidence>
<protein>
    <submittedName>
        <fullName evidence="12">Aminopeptidase Y</fullName>
    </submittedName>
</protein>
<evidence type="ECO:0000259" key="10">
    <source>
        <dbReference type="Pfam" id="PF02225"/>
    </source>
</evidence>
<evidence type="ECO:0000256" key="6">
    <source>
        <dbReference type="ARBA" id="ARBA00022801"/>
    </source>
</evidence>
<dbReference type="InterPro" id="IPR007484">
    <property type="entry name" value="Peptidase_M28"/>
</dbReference>
<dbReference type="InterPro" id="IPR041756">
    <property type="entry name" value="M28_SGAP-like"/>
</dbReference>
<keyword evidence="2 12" id="KW-0031">Aminopeptidase</keyword>
<evidence type="ECO:0000256" key="5">
    <source>
        <dbReference type="ARBA" id="ARBA00022729"/>
    </source>
</evidence>
<dbReference type="SUPFAM" id="SSF53187">
    <property type="entry name" value="Zn-dependent exopeptidases"/>
    <property type="match status" value="1"/>
</dbReference>
<dbReference type="RefSeq" id="WP_211254352.1">
    <property type="nucleotide sequence ID" value="NZ_AVPJ01000004.1"/>
</dbReference>
<dbReference type="PROSITE" id="PS51318">
    <property type="entry name" value="TAT"/>
    <property type="match status" value="1"/>
</dbReference>
<dbReference type="AlphaFoldDB" id="A0A0A0J712"/>
<evidence type="ECO:0000313" key="12">
    <source>
        <dbReference type="EMBL" id="KGN33165.1"/>
    </source>
</evidence>
<dbReference type="CDD" id="cd03876">
    <property type="entry name" value="M28_SGAP_like"/>
    <property type="match status" value="1"/>
</dbReference>
<evidence type="ECO:0000256" key="3">
    <source>
        <dbReference type="ARBA" id="ARBA00022670"/>
    </source>
</evidence>
<dbReference type="eggNOG" id="COG2234">
    <property type="taxonomic scope" value="Bacteria"/>
</dbReference>
<dbReference type="PANTHER" id="PTHR12147:SF26">
    <property type="entry name" value="PEPTIDASE M28 DOMAIN-CONTAINING PROTEIN"/>
    <property type="match status" value="1"/>
</dbReference>
<keyword evidence="13" id="KW-1185">Reference proteome</keyword>
<keyword evidence="4" id="KW-0479">Metal-binding</keyword>
<dbReference type="InterPro" id="IPR046450">
    <property type="entry name" value="PA_dom_sf"/>
</dbReference>
<dbReference type="Gene3D" id="3.50.30.30">
    <property type="match status" value="1"/>
</dbReference>
<evidence type="ECO:0000256" key="9">
    <source>
        <dbReference type="SAM" id="SignalP"/>
    </source>
</evidence>
<dbReference type="InterPro" id="IPR006311">
    <property type="entry name" value="TAT_signal"/>
</dbReference>
<evidence type="ECO:0000313" key="13">
    <source>
        <dbReference type="Proteomes" id="UP000030002"/>
    </source>
</evidence>
<dbReference type="GO" id="GO:0008235">
    <property type="term" value="F:metalloexopeptidase activity"/>
    <property type="evidence" value="ECO:0007669"/>
    <property type="project" value="InterPro"/>
</dbReference>
<feature type="domain" description="PA" evidence="10">
    <location>
        <begin position="160"/>
        <end position="240"/>
    </location>
</feature>
<evidence type="ECO:0000259" key="11">
    <source>
        <dbReference type="Pfam" id="PF04389"/>
    </source>
</evidence>
<dbReference type="GO" id="GO:0006508">
    <property type="term" value="P:proteolysis"/>
    <property type="evidence" value="ECO:0007669"/>
    <property type="project" value="UniProtKB-KW"/>
</dbReference>
<dbReference type="STRING" id="1385520.N802_14030"/>
<accession>A0A0A0J712</accession>
<comment type="caution">
    <text evidence="12">The sequence shown here is derived from an EMBL/GenBank/DDBJ whole genome shotgun (WGS) entry which is preliminary data.</text>
</comment>
<evidence type="ECO:0000256" key="8">
    <source>
        <dbReference type="SAM" id="MobiDB-lite"/>
    </source>
</evidence>
<keyword evidence="6" id="KW-0378">Hydrolase</keyword>
<dbReference type="GO" id="GO:0004177">
    <property type="term" value="F:aminopeptidase activity"/>
    <property type="evidence" value="ECO:0007669"/>
    <property type="project" value="UniProtKB-KW"/>
</dbReference>
<feature type="region of interest" description="Disordered" evidence="8">
    <location>
        <begin position="495"/>
        <end position="532"/>
    </location>
</feature>
<dbReference type="SUPFAM" id="SSF52025">
    <property type="entry name" value="PA domain"/>
    <property type="match status" value="1"/>
</dbReference>
<gene>
    <name evidence="12" type="ORF">N802_14030</name>
</gene>
<dbReference type="Pfam" id="PF02225">
    <property type="entry name" value="PA"/>
    <property type="match status" value="1"/>
</dbReference>
<dbReference type="Proteomes" id="UP000030002">
    <property type="component" value="Unassembled WGS sequence"/>
</dbReference>
<feature type="domain" description="Peptidase M28" evidence="11">
    <location>
        <begin position="262"/>
        <end position="484"/>
    </location>
</feature>
<evidence type="ECO:0000256" key="2">
    <source>
        <dbReference type="ARBA" id="ARBA00022438"/>
    </source>
</evidence>
<reference evidence="12 13" key="1">
    <citation type="submission" date="2013-08" db="EMBL/GenBank/DDBJ databases">
        <title>The genome sequence of Knoellia sinensis.</title>
        <authorList>
            <person name="Zhu W."/>
            <person name="Wang G."/>
        </authorList>
    </citation>
    <scope>NUCLEOTIDE SEQUENCE [LARGE SCALE GENOMIC DNA]</scope>
    <source>
        <strain evidence="12 13">KCTC 19936</strain>
    </source>
</reference>
<evidence type="ECO:0000256" key="7">
    <source>
        <dbReference type="ARBA" id="ARBA00022833"/>
    </source>
</evidence>
<proteinExistence type="inferred from homology"/>
<evidence type="ECO:0000256" key="1">
    <source>
        <dbReference type="ARBA" id="ARBA00005957"/>
    </source>
</evidence>
<dbReference type="GO" id="GO:0046872">
    <property type="term" value="F:metal ion binding"/>
    <property type="evidence" value="ECO:0007669"/>
    <property type="project" value="UniProtKB-KW"/>
</dbReference>
<sequence length="532" mass="54692">MKKQDLTRALWLRLGAAAGGTALVLAAAAPAGAAPANNTSAKLRKAVTVEGLQDHLTNLQAIADANDGTRASGMPGYKASVDYVVDRLTAAGYTPTVQEFDFPFYRELSDAVMERTAPTAKTYANGPDFATMTYSGSGDVTAAVTNVDLMIPPGAAGNSSTSGCEASDFANFPAGNIALLQRGTCAFGLKAVNAEAAGAKAVVIMNEGQPGRDGILNGTLGAPDVTIPVVGTTFAVGAELAAAGTELHLKTDTESEIRQTWNVFAETKKGNDDNVVMAGAHLDGVVEGAGMNDNGSGSAALLEVAEQFAKVSPKNTTRFAWWGAEELGLLGSEHYVADLVENSPADLAKIGLYLNFDMVGSPNYVRFVYDGDNSRFPVGPNAAEGPAGSAAIEDLFHDYFASQNLASEETAFSGRSDYGPFIAEGIPSGGLFTGAEGIKTAEQAAVFGGEAGVAYDKCYHAECDDISNVNMKAMDENSDAMAHAVVTYAMSTAAVNGGKGRPASPPGQHVDGTPVGGAEDGGHDHDHAGDAS</sequence>
<feature type="compositionally biased region" description="Basic and acidic residues" evidence="8">
    <location>
        <begin position="520"/>
        <end position="532"/>
    </location>
</feature>